<gene>
    <name evidence="5" type="ORF">EBN03_04530</name>
</gene>
<dbReference type="SUPFAM" id="SSF46689">
    <property type="entry name" value="Homeodomain-like"/>
    <property type="match status" value="2"/>
</dbReference>
<protein>
    <submittedName>
        <fullName evidence="5">AraC family transcriptional regulator</fullName>
    </submittedName>
</protein>
<dbReference type="Pfam" id="PF12833">
    <property type="entry name" value="HTH_18"/>
    <property type="match status" value="1"/>
</dbReference>
<evidence type="ECO:0000313" key="6">
    <source>
        <dbReference type="Proteomes" id="UP000279275"/>
    </source>
</evidence>
<proteinExistence type="predicted"/>
<feature type="domain" description="HTH araC/xylS-type" evidence="4">
    <location>
        <begin position="208"/>
        <end position="306"/>
    </location>
</feature>
<dbReference type="GO" id="GO:0003700">
    <property type="term" value="F:DNA-binding transcription factor activity"/>
    <property type="evidence" value="ECO:0007669"/>
    <property type="project" value="InterPro"/>
</dbReference>
<organism evidence="5 6">
    <name type="scientific">Nocardia stercoris</name>
    <dbReference type="NCBI Taxonomy" id="2483361"/>
    <lineage>
        <taxon>Bacteria</taxon>
        <taxon>Bacillati</taxon>
        <taxon>Actinomycetota</taxon>
        <taxon>Actinomycetes</taxon>
        <taxon>Mycobacteriales</taxon>
        <taxon>Nocardiaceae</taxon>
        <taxon>Nocardia</taxon>
    </lineage>
</organism>
<dbReference type="PANTHER" id="PTHR46796">
    <property type="entry name" value="HTH-TYPE TRANSCRIPTIONAL ACTIVATOR RHAS-RELATED"/>
    <property type="match status" value="1"/>
</dbReference>
<evidence type="ECO:0000256" key="2">
    <source>
        <dbReference type="ARBA" id="ARBA00023125"/>
    </source>
</evidence>
<accession>A0A3M2LE96</accession>
<reference evidence="5 6" key="1">
    <citation type="submission" date="2018-10" db="EMBL/GenBank/DDBJ databases">
        <title>Isolation from cow dung.</title>
        <authorList>
            <person name="Ling L."/>
        </authorList>
    </citation>
    <scope>NUCLEOTIDE SEQUENCE [LARGE SCALE GENOMIC DNA]</scope>
    <source>
        <strain evidence="5 6">NEAU-LL90</strain>
    </source>
</reference>
<name>A0A3M2LE96_9NOCA</name>
<dbReference type="OrthoDB" id="241790at2"/>
<dbReference type="RefSeq" id="WP_122186820.1">
    <property type="nucleotide sequence ID" value="NZ_RFFH01000001.1"/>
</dbReference>
<dbReference type="Pfam" id="PF12852">
    <property type="entry name" value="Cupin_6"/>
    <property type="match status" value="1"/>
</dbReference>
<dbReference type="InterPro" id="IPR018060">
    <property type="entry name" value="HTH_AraC"/>
</dbReference>
<dbReference type="Gene3D" id="1.10.10.60">
    <property type="entry name" value="Homeodomain-like"/>
    <property type="match status" value="2"/>
</dbReference>
<dbReference type="InterPro" id="IPR050204">
    <property type="entry name" value="AraC_XylS_family_regulators"/>
</dbReference>
<sequence length="308" mass="32298">MDVLSDLLIRARVGHTDVHLLRQSPPWSLAFAAGGDDEIVVLATLGGPAHLRTDSGHDAPLGADAVMVVKATGYTVADNPATAPQALIKDGRKILLGSEVAAIRPLAARTYGDGSAHGLLRGAYRLHGAVGARLLDLLPEVSVTPADPRVGTLLNLLAAEASRSEPGQDAVLHRLLESVLVLSLRGLLDRPGFTPPGWYLATADPQLGGALQAMHDDPGAGWTVATLAAAAGLSRARFAARFTEVVGHPPLTYLTEWRMTLAADALRDTDDTVAAIARRVGYGDPFAFSVAFKRVTGVGPSAWRRDGP</sequence>
<comment type="caution">
    <text evidence="5">The sequence shown here is derived from an EMBL/GenBank/DDBJ whole genome shotgun (WGS) entry which is preliminary data.</text>
</comment>
<evidence type="ECO:0000256" key="1">
    <source>
        <dbReference type="ARBA" id="ARBA00023015"/>
    </source>
</evidence>
<keyword evidence="3" id="KW-0804">Transcription</keyword>
<dbReference type="GO" id="GO:0043565">
    <property type="term" value="F:sequence-specific DNA binding"/>
    <property type="evidence" value="ECO:0007669"/>
    <property type="project" value="InterPro"/>
</dbReference>
<dbReference type="InterPro" id="IPR009057">
    <property type="entry name" value="Homeodomain-like_sf"/>
</dbReference>
<evidence type="ECO:0000256" key="3">
    <source>
        <dbReference type="ARBA" id="ARBA00023163"/>
    </source>
</evidence>
<keyword evidence="2" id="KW-0238">DNA-binding</keyword>
<dbReference type="EMBL" id="RFFH01000001">
    <property type="protein sequence ID" value="RMI35851.1"/>
    <property type="molecule type" value="Genomic_DNA"/>
</dbReference>
<dbReference type="SMART" id="SM00342">
    <property type="entry name" value="HTH_ARAC"/>
    <property type="match status" value="1"/>
</dbReference>
<evidence type="ECO:0000313" key="5">
    <source>
        <dbReference type="EMBL" id="RMI35851.1"/>
    </source>
</evidence>
<dbReference type="InterPro" id="IPR032783">
    <property type="entry name" value="AraC_lig"/>
</dbReference>
<dbReference type="AlphaFoldDB" id="A0A3M2LE96"/>
<keyword evidence="6" id="KW-1185">Reference proteome</keyword>
<dbReference type="PROSITE" id="PS01124">
    <property type="entry name" value="HTH_ARAC_FAMILY_2"/>
    <property type="match status" value="1"/>
</dbReference>
<evidence type="ECO:0000259" key="4">
    <source>
        <dbReference type="PROSITE" id="PS01124"/>
    </source>
</evidence>
<keyword evidence="1" id="KW-0805">Transcription regulation</keyword>
<dbReference type="PANTHER" id="PTHR46796:SF13">
    <property type="entry name" value="HTH-TYPE TRANSCRIPTIONAL ACTIVATOR RHAS"/>
    <property type="match status" value="1"/>
</dbReference>
<dbReference type="Proteomes" id="UP000279275">
    <property type="component" value="Unassembled WGS sequence"/>
</dbReference>